<evidence type="ECO:0000313" key="1">
    <source>
        <dbReference type="EMBL" id="RPD41644.1"/>
    </source>
</evidence>
<organism evidence="1 2">
    <name type="scientific">Chitinophaga barathri</name>
    <dbReference type="NCBI Taxonomy" id="1647451"/>
    <lineage>
        <taxon>Bacteria</taxon>
        <taxon>Pseudomonadati</taxon>
        <taxon>Bacteroidota</taxon>
        <taxon>Chitinophagia</taxon>
        <taxon>Chitinophagales</taxon>
        <taxon>Chitinophagaceae</taxon>
        <taxon>Chitinophaga</taxon>
    </lineage>
</organism>
<dbReference type="RefSeq" id="WP_120516054.1">
    <property type="nucleotide sequence ID" value="NZ_QXZY01000005.1"/>
</dbReference>
<proteinExistence type="predicted"/>
<gene>
    <name evidence="1" type="ORF">EG028_10085</name>
</gene>
<dbReference type="AlphaFoldDB" id="A0A3N4MCQ1"/>
<keyword evidence="2" id="KW-1185">Reference proteome</keyword>
<dbReference type="EMBL" id="RMBX01000004">
    <property type="protein sequence ID" value="RPD41644.1"/>
    <property type="molecule type" value="Genomic_DNA"/>
</dbReference>
<name>A0A3N4MCQ1_9BACT</name>
<comment type="caution">
    <text evidence="1">The sequence shown here is derived from an EMBL/GenBank/DDBJ whole genome shotgun (WGS) entry which is preliminary data.</text>
</comment>
<dbReference type="OrthoDB" id="1036397at2"/>
<sequence>MIGIFKTNISTLQDKIKVIDAVSVRFPVTACTLDLEDCDKVLRVVVSQQLEEQHVITLVCSLGYQCSVLE</sequence>
<dbReference type="Proteomes" id="UP000279089">
    <property type="component" value="Unassembled WGS sequence"/>
</dbReference>
<accession>A0A3N4MCQ1</accession>
<reference evidence="2" key="1">
    <citation type="submission" date="2018-11" db="EMBL/GenBank/DDBJ databases">
        <title>Chitinophaga lutea sp.nov., isolate from arsenic contaminated soil.</title>
        <authorList>
            <person name="Zong Y."/>
        </authorList>
    </citation>
    <scope>NUCLEOTIDE SEQUENCE [LARGE SCALE GENOMIC DNA]</scope>
    <source>
        <strain evidence="2">YLT18</strain>
    </source>
</reference>
<protein>
    <submittedName>
        <fullName evidence="1">Uncharacterized protein</fullName>
    </submittedName>
</protein>
<evidence type="ECO:0000313" key="2">
    <source>
        <dbReference type="Proteomes" id="UP000279089"/>
    </source>
</evidence>